<keyword evidence="1" id="KW-0812">Transmembrane</keyword>
<keyword evidence="1" id="KW-1133">Transmembrane helix</keyword>
<dbReference type="KEGG" id="dbk:DGMP_02210"/>
<sequence length="53" mass="6291">MNCHCFEYMFWKKEKQIKLHFLGVCLMLESGEIFFLKIGIFAIVADAALWYNV</sequence>
<feature type="transmembrane region" description="Helical" evidence="1">
    <location>
        <begin position="21"/>
        <end position="51"/>
    </location>
</feature>
<protein>
    <submittedName>
        <fullName evidence="2">Uncharacterized protein</fullName>
    </submittedName>
</protein>
<reference evidence="2" key="1">
    <citation type="submission" date="2020-09" db="EMBL/GenBank/DDBJ databases">
        <title>Desulfogranum mesoprofundum gen. nov., sp. nov., a novel mesophilic, sulfate-reducing chemolithoautotroph isolated from a deep-sea hydrothermal vent chimney in the Suiyo Seamount.</title>
        <authorList>
            <person name="Hashimoto Y."/>
            <person name="Nakagawa S."/>
        </authorList>
    </citation>
    <scope>NUCLEOTIDE SEQUENCE</scope>
    <source>
        <strain evidence="2">KT2</strain>
    </source>
</reference>
<dbReference type="EMBL" id="AP024086">
    <property type="protein sequence ID" value="BCL59528.1"/>
    <property type="molecule type" value="Genomic_DNA"/>
</dbReference>
<accession>A0A8D5FIP0</accession>
<evidence type="ECO:0000313" key="3">
    <source>
        <dbReference type="Proteomes" id="UP000826725"/>
    </source>
</evidence>
<name>A0A8D5FIP0_9BACT</name>
<gene>
    <name evidence="2" type="ORF">DGMP_02210</name>
</gene>
<organism evidence="2 3">
    <name type="scientific">Desulfomarina profundi</name>
    <dbReference type="NCBI Taxonomy" id="2772557"/>
    <lineage>
        <taxon>Bacteria</taxon>
        <taxon>Pseudomonadati</taxon>
        <taxon>Thermodesulfobacteriota</taxon>
        <taxon>Desulfobulbia</taxon>
        <taxon>Desulfobulbales</taxon>
        <taxon>Desulfobulbaceae</taxon>
        <taxon>Desulfomarina</taxon>
    </lineage>
</organism>
<evidence type="ECO:0000256" key="1">
    <source>
        <dbReference type="SAM" id="Phobius"/>
    </source>
</evidence>
<keyword evidence="1" id="KW-0472">Membrane</keyword>
<dbReference type="AlphaFoldDB" id="A0A8D5FIP0"/>
<proteinExistence type="predicted"/>
<evidence type="ECO:0000313" key="2">
    <source>
        <dbReference type="EMBL" id="BCL59528.1"/>
    </source>
</evidence>
<dbReference type="Proteomes" id="UP000826725">
    <property type="component" value="Chromosome"/>
</dbReference>
<keyword evidence="3" id="KW-1185">Reference proteome</keyword>